<evidence type="ECO:0000313" key="4">
    <source>
        <dbReference type="EMBL" id="PRE48593.1"/>
    </source>
</evidence>
<proteinExistence type="predicted"/>
<sequence length="623" mass="71178">MNISFVAAPPGARKTTAALNYIADHIRRGDDGEEVGFIFYVVPTRKLLHQSLDNLRKLVKDHQFRDYVREITSERVNSRAVSDRIHAALDGKSLNGMSSRPFVEGSVIFMTHQGFLGLKDHDLFARTTIVFDEARKWVSSVETLKLPKGADTLFNGLFEQQKFKKSEFTILRPRDIPHNKRASLITNDASGEAYAKLSEMHKTLSKRYDGHERVQIFARKTETEKSLRITYIEMPSYPFRGFREVIILSADFESSQMHHLLRYEEIQPKNITESFMNKWLGGEYRKCLQSVEARHSNVTILPLIRSDRMPSKYQAQSGILIARDKLVDLKEKMEALDVDTPALHAVVEHERKHGNVDYLLDSSAIKLRTALREYGCELDILQWMIDRSTEAATEWWKKHGKPAKGVGMLNNDAAERGYVADPDHFDTISVGEIEGRNEFSKANVVCFLASINPDPMVSRLLNTMLGPTGYDASEDYIVDKAIQGIGRGNIRDHDSHAEMLAIVPTTGLAERLRARMKLCPTIDYSVVDQQGLTYWSLNEAASEEEREPESKKAARRQKEYLKDPLNAELTKLRKLRSKAKAQLAAAKTPEKVAKYERRIAEIQDQIREKTEERNRFRDAHEPF</sequence>
<dbReference type="RefSeq" id="WP_105776998.1">
    <property type="nucleotide sequence ID" value="NZ_CAJHEA010000008.1"/>
</dbReference>
<dbReference type="GO" id="GO:0005524">
    <property type="term" value="F:ATP binding"/>
    <property type="evidence" value="ECO:0007669"/>
    <property type="project" value="InterPro"/>
</dbReference>
<dbReference type="Pfam" id="PF00270">
    <property type="entry name" value="DEAD"/>
    <property type="match status" value="1"/>
</dbReference>
<dbReference type="EMBL" id="PVFR01000041">
    <property type="protein sequence ID" value="PRE48593.1"/>
    <property type="molecule type" value="Genomic_DNA"/>
</dbReference>
<dbReference type="InterPro" id="IPR027417">
    <property type="entry name" value="P-loop_NTPase"/>
</dbReference>
<evidence type="ECO:0000256" key="2">
    <source>
        <dbReference type="SAM" id="MobiDB-lite"/>
    </source>
</evidence>
<dbReference type="Proteomes" id="UP000237811">
    <property type="component" value="Unassembled WGS sequence"/>
</dbReference>
<dbReference type="InterPro" id="IPR011545">
    <property type="entry name" value="DEAD/DEAH_box_helicase_dom"/>
</dbReference>
<accession>A0AB37AV59</accession>
<keyword evidence="1" id="KW-0175">Coiled coil</keyword>
<dbReference type="Gene3D" id="3.40.50.300">
    <property type="entry name" value="P-loop containing nucleotide triphosphate hydrolases"/>
    <property type="match status" value="1"/>
</dbReference>
<feature type="coiled-coil region" evidence="1">
    <location>
        <begin position="592"/>
        <end position="619"/>
    </location>
</feature>
<dbReference type="AlphaFoldDB" id="A0AB37AV59"/>
<comment type="caution">
    <text evidence="4">The sequence shown here is derived from an EMBL/GenBank/DDBJ whole genome shotgun (WGS) entry which is preliminary data.</text>
</comment>
<feature type="region of interest" description="Disordered" evidence="2">
    <location>
        <begin position="539"/>
        <end position="559"/>
    </location>
</feature>
<gene>
    <name evidence="4" type="ORF">C6P99_13935</name>
</gene>
<reference evidence="4 5" key="1">
    <citation type="submission" date="2018-03" db="EMBL/GenBank/DDBJ databases">
        <authorList>
            <person name="Nguyen K."/>
            <person name="Fouts D."/>
            <person name="Sutton G."/>
        </authorList>
    </citation>
    <scope>NUCLEOTIDE SEQUENCE [LARGE SCALE GENOMIC DNA]</scope>
    <source>
        <strain evidence="4 5">AU14328</strain>
    </source>
</reference>
<feature type="domain" description="DEAD/DEAH-box helicase" evidence="3">
    <location>
        <begin position="5"/>
        <end position="134"/>
    </location>
</feature>
<protein>
    <recommendedName>
        <fullName evidence="3">DEAD/DEAH-box helicase domain-containing protein</fullName>
    </recommendedName>
</protein>
<name>A0AB37AV59_9BURK</name>
<feature type="compositionally biased region" description="Basic and acidic residues" evidence="2">
    <location>
        <begin position="548"/>
        <end position="559"/>
    </location>
</feature>
<evidence type="ECO:0000256" key="1">
    <source>
        <dbReference type="SAM" id="Coils"/>
    </source>
</evidence>
<dbReference type="SUPFAM" id="SSF52540">
    <property type="entry name" value="P-loop containing nucleoside triphosphate hydrolases"/>
    <property type="match status" value="1"/>
</dbReference>
<evidence type="ECO:0000313" key="5">
    <source>
        <dbReference type="Proteomes" id="UP000237811"/>
    </source>
</evidence>
<organism evidence="4 5">
    <name type="scientific">Burkholderia multivorans</name>
    <dbReference type="NCBI Taxonomy" id="87883"/>
    <lineage>
        <taxon>Bacteria</taxon>
        <taxon>Pseudomonadati</taxon>
        <taxon>Pseudomonadota</taxon>
        <taxon>Betaproteobacteria</taxon>
        <taxon>Burkholderiales</taxon>
        <taxon>Burkholderiaceae</taxon>
        <taxon>Burkholderia</taxon>
        <taxon>Burkholderia cepacia complex</taxon>
    </lineage>
</organism>
<evidence type="ECO:0000259" key="3">
    <source>
        <dbReference type="Pfam" id="PF00270"/>
    </source>
</evidence>
<dbReference type="GO" id="GO:0003676">
    <property type="term" value="F:nucleic acid binding"/>
    <property type="evidence" value="ECO:0007669"/>
    <property type="project" value="InterPro"/>
</dbReference>